<dbReference type="EMBL" id="BAAANH010000007">
    <property type="protein sequence ID" value="GAA1768188.1"/>
    <property type="molecule type" value="Genomic_DNA"/>
</dbReference>
<keyword evidence="2" id="KW-1185">Reference proteome</keyword>
<dbReference type="RefSeq" id="WP_232499311.1">
    <property type="nucleotide sequence ID" value="NZ_BAAANH010000007.1"/>
</dbReference>
<comment type="caution">
    <text evidence="1">The sequence shown here is derived from an EMBL/GenBank/DDBJ whole genome shotgun (WGS) entry which is preliminary data.</text>
</comment>
<gene>
    <name evidence="1" type="ORF">GCM10009747_31220</name>
</gene>
<proteinExistence type="predicted"/>
<reference evidence="2" key="1">
    <citation type="journal article" date="2019" name="Int. J. Syst. Evol. Microbiol.">
        <title>The Global Catalogue of Microorganisms (GCM) 10K type strain sequencing project: providing services to taxonomists for standard genome sequencing and annotation.</title>
        <authorList>
            <consortium name="The Broad Institute Genomics Platform"/>
            <consortium name="The Broad Institute Genome Sequencing Center for Infectious Disease"/>
            <person name="Wu L."/>
            <person name="Ma J."/>
        </authorList>
    </citation>
    <scope>NUCLEOTIDE SEQUENCE [LARGE SCALE GENOMIC DNA]</scope>
    <source>
        <strain evidence="2">JCM 14319</strain>
    </source>
</reference>
<sequence length="146" mass="16369">MQPSAINDIKLEMRGRGFTTKAFVDDELFARIVGLLDDQPERIDTPPDELRFIEGRLDLPMGHLEHFRITAADGRTTCDCGRTTTALDIVSTALVNRTHPFDLMRDALLGFRNTLEFADKGRQGDCYACGRAVLASSYWTSGYMYA</sequence>
<protein>
    <submittedName>
        <fullName evidence="1">Uncharacterized protein</fullName>
    </submittedName>
</protein>
<name>A0ABP4X1N8_9MICO</name>
<evidence type="ECO:0000313" key="1">
    <source>
        <dbReference type="EMBL" id="GAA1768188.1"/>
    </source>
</evidence>
<organism evidence="1 2">
    <name type="scientific">Agromyces humatus</name>
    <dbReference type="NCBI Taxonomy" id="279573"/>
    <lineage>
        <taxon>Bacteria</taxon>
        <taxon>Bacillati</taxon>
        <taxon>Actinomycetota</taxon>
        <taxon>Actinomycetes</taxon>
        <taxon>Micrococcales</taxon>
        <taxon>Microbacteriaceae</taxon>
        <taxon>Agromyces</taxon>
    </lineage>
</organism>
<dbReference type="Proteomes" id="UP001500506">
    <property type="component" value="Unassembled WGS sequence"/>
</dbReference>
<evidence type="ECO:0000313" key="2">
    <source>
        <dbReference type="Proteomes" id="UP001500506"/>
    </source>
</evidence>
<accession>A0ABP4X1N8</accession>